<dbReference type="SUPFAM" id="SSF51735">
    <property type="entry name" value="NAD(P)-binding Rossmann-fold domains"/>
    <property type="match status" value="1"/>
</dbReference>
<gene>
    <name evidence="7" type="ORF">SAMN05660742_12142</name>
</gene>
<dbReference type="PANTHER" id="PTHR43725">
    <property type="entry name" value="UDP-GLUCOSE 4-EPIMERASE"/>
    <property type="match status" value="1"/>
</dbReference>
<dbReference type="Gene3D" id="3.40.50.720">
    <property type="entry name" value="NAD(P)-binding Rossmann-like Domain"/>
    <property type="match status" value="1"/>
</dbReference>
<evidence type="ECO:0000256" key="5">
    <source>
        <dbReference type="ARBA" id="ARBA00033067"/>
    </source>
</evidence>
<keyword evidence="8" id="KW-1185">Reference proteome</keyword>
<evidence type="ECO:0000313" key="8">
    <source>
        <dbReference type="Proteomes" id="UP000199662"/>
    </source>
</evidence>
<name>A0A1H7CGV4_9FIRM</name>
<dbReference type="RefSeq" id="WP_091834570.1">
    <property type="nucleotide sequence ID" value="NZ_FNZK01000021.1"/>
</dbReference>
<dbReference type="InterPro" id="IPR036291">
    <property type="entry name" value="NAD(P)-bd_dom_sf"/>
</dbReference>
<dbReference type="GO" id="GO:0005829">
    <property type="term" value="C:cytosol"/>
    <property type="evidence" value="ECO:0007669"/>
    <property type="project" value="TreeGrafter"/>
</dbReference>
<dbReference type="InterPro" id="IPR001509">
    <property type="entry name" value="Epimerase_deHydtase"/>
</dbReference>
<evidence type="ECO:0000313" key="7">
    <source>
        <dbReference type="EMBL" id="SEJ87827.1"/>
    </source>
</evidence>
<dbReference type="PANTHER" id="PTHR43725:SF32">
    <property type="entry name" value="NAD-DEPENDENT EPIMERASE_DEHYDRATASE DOMAIN-CONTAINING PROTEIN"/>
    <property type="match status" value="1"/>
</dbReference>
<evidence type="ECO:0000256" key="3">
    <source>
        <dbReference type="ARBA" id="ARBA00018569"/>
    </source>
</evidence>
<comment type="similarity">
    <text evidence="2">Belongs to the NAD(P)-dependent epimerase/dehydratase family.</text>
</comment>
<evidence type="ECO:0000256" key="4">
    <source>
        <dbReference type="ARBA" id="ARBA00031367"/>
    </source>
</evidence>
<dbReference type="EMBL" id="FNZK01000021">
    <property type="protein sequence ID" value="SEJ87827.1"/>
    <property type="molecule type" value="Genomic_DNA"/>
</dbReference>
<comment type="pathway">
    <text evidence="1">Carbohydrate metabolism; galactose metabolism.</text>
</comment>
<reference evidence="7 8" key="1">
    <citation type="submission" date="2016-10" db="EMBL/GenBank/DDBJ databases">
        <authorList>
            <person name="de Groot N.N."/>
        </authorList>
    </citation>
    <scope>NUCLEOTIDE SEQUENCE [LARGE SCALE GENOMIC DNA]</scope>
    <source>
        <strain evidence="7 8">DSM 2179</strain>
    </source>
</reference>
<dbReference type="PRINTS" id="PR01713">
    <property type="entry name" value="NUCEPIMERASE"/>
</dbReference>
<feature type="domain" description="NAD-dependent epimerase/dehydratase" evidence="6">
    <location>
        <begin position="3"/>
        <end position="236"/>
    </location>
</feature>
<accession>A0A1H7CGV4</accession>
<dbReference type="GO" id="GO:0003978">
    <property type="term" value="F:UDP-glucose 4-epimerase activity"/>
    <property type="evidence" value="ECO:0007669"/>
    <property type="project" value="TreeGrafter"/>
</dbReference>
<dbReference type="STRING" id="84035.SAMN05660742_12142"/>
<dbReference type="AlphaFoldDB" id="A0A1H7CGV4"/>
<dbReference type="Proteomes" id="UP000199662">
    <property type="component" value="Unassembled WGS sequence"/>
</dbReference>
<sequence>MKVLIFGATGFLGSHLCEELLKKQYEVGIYFRENSTNMRNIKPFFDDLYKCEGVFAEELNFDHIVKGYDIVYQLISTTVPSKNDPLEDIELTIKPMVRLIAACKRNNVKKIIFFSSGGTVYGIPHSIPIKETHPTDPISAYGIQKLVLEKYLEYYYRMFGMDYMILRISNPYGERQRPFSAQGLIANILGHYFIQHPIKIWGDGSVIRDYIYVQDVVEVAERVIYYNGCEKIFNIGSGQGHSVNEIINIIDSVIGDKVAVQKIEARRQDVPSNVLDIGLVKQELGWSPTVNLEMGITKMYKAWNPLEKLFI</sequence>
<dbReference type="GO" id="GO:0005996">
    <property type="term" value="P:monosaccharide metabolic process"/>
    <property type="evidence" value="ECO:0007669"/>
    <property type="project" value="TreeGrafter"/>
</dbReference>
<evidence type="ECO:0000256" key="1">
    <source>
        <dbReference type="ARBA" id="ARBA00004947"/>
    </source>
</evidence>
<dbReference type="Pfam" id="PF01370">
    <property type="entry name" value="Epimerase"/>
    <property type="match status" value="1"/>
</dbReference>
<organism evidence="7 8">
    <name type="scientific">Propionispira arboris</name>
    <dbReference type="NCBI Taxonomy" id="84035"/>
    <lineage>
        <taxon>Bacteria</taxon>
        <taxon>Bacillati</taxon>
        <taxon>Bacillota</taxon>
        <taxon>Negativicutes</taxon>
        <taxon>Selenomonadales</taxon>
        <taxon>Selenomonadaceae</taxon>
        <taxon>Propionispira</taxon>
    </lineage>
</organism>
<evidence type="ECO:0000259" key="6">
    <source>
        <dbReference type="Pfam" id="PF01370"/>
    </source>
</evidence>
<proteinExistence type="inferred from homology"/>
<protein>
    <recommendedName>
        <fullName evidence="3">UDP-glucose 4-epimerase</fullName>
    </recommendedName>
    <alternativeName>
        <fullName evidence="5">Galactowaldenase</fullName>
    </alternativeName>
    <alternativeName>
        <fullName evidence="4">UDP-galactose 4-epimerase</fullName>
    </alternativeName>
</protein>
<evidence type="ECO:0000256" key="2">
    <source>
        <dbReference type="ARBA" id="ARBA00007637"/>
    </source>
</evidence>